<sequence>TAPLLSLSLSLSLSSAIVVSPPPPLVDALQQGSPSPSFLLELLRRTPARRRCGPQGRALRHGGRESVTALGYDGVAAASTTASGSWSGEKEDNSASGSLSPTPSPSGSPPPVDPGVATSAKPAAASGGAGMGLIMGSGLAPHHPMGFGAGGRVVGMGMAATSMT</sequence>
<dbReference type="Proteomes" id="UP000652761">
    <property type="component" value="Unassembled WGS sequence"/>
</dbReference>
<dbReference type="EMBL" id="NMUH01005486">
    <property type="protein sequence ID" value="MQM12891.1"/>
    <property type="molecule type" value="Genomic_DNA"/>
</dbReference>
<feature type="chain" id="PRO_5032753501" evidence="2">
    <location>
        <begin position="17"/>
        <end position="164"/>
    </location>
</feature>
<feature type="compositionally biased region" description="Pro residues" evidence="1">
    <location>
        <begin position="102"/>
        <end position="113"/>
    </location>
</feature>
<name>A0A843X3A5_COLES</name>
<feature type="compositionally biased region" description="Low complexity" evidence="1">
    <location>
        <begin position="114"/>
        <end position="126"/>
    </location>
</feature>
<keyword evidence="2" id="KW-0732">Signal</keyword>
<feature type="non-terminal residue" evidence="3">
    <location>
        <position position="164"/>
    </location>
</feature>
<accession>A0A843X3A5</accession>
<evidence type="ECO:0000313" key="4">
    <source>
        <dbReference type="Proteomes" id="UP000652761"/>
    </source>
</evidence>
<evidence type="ECO:0000256" key="2">
    <source>
        <dbReference type="SAM" id="SignalP"/>
    </source>
</evidence>
<comment type="caution">
    <text evidence="3">The sequence shown here is derived from an EMBL/GenBank/DDBJ whole genome shotgun (WGS) entry which is preliminary data.</text>
</comment>
<feature type="region of interest" description="Disordered" evidence="1">
    <location>
        <begin position="80"/>
        <end position="127"/>
    </location>
</feature>
<organism evidence="3 4">
    <name type="scientific">Colocasia esculenta</name>
    <name type="common">Wild taro</name>
    <name type="synonym">Arum esculentum</name>
    <dbReference type="NCBI Taxonomy" id="4460"/>
    <lineage>
        <taxon>Eukaryota</taxon>
        <taxon>Viridiplantae</taxon>
        <taxon>Streptophyta</taxon>
        <taxon>Embryophyta</taxon>
        <taxon>Tracheophyta</taxon>
        <taxon>Spermatophyta</taxon>
        <taxon>Magnoliopsida</taxon>
        <taxon>Liliopsida</taxon>
        <taxon>Araceae</taxon>
        <taxon>Aroideae</taxon>
        <taxon>Colocasieae</taxon>
        <taxon>Colocasia</taxon>
    </lineage>
</organism>
<feature type="signal peptide" evidence="2">
    <location>
        <begin position="1"/>
        <end position="16"/>
    </location>
</feature>
<feature type="non-terminal residue" evidence="3">
    <location>
        <position position="1"/>
    </location>
</feature>
<gene>
    <name evidence="3" type="ORF">Taro_045811</name>
</gene>
<evidence type="ECO:0000313" key="3">
    <source>
        <dbReference type="EMBL" id="MQM12891.1"/>
    </source>
</evidence>
<keyword evidence="4" id="KW-1185">Reference proteome</keyword>
<reference evidence="3" key="1">
    <citation type="submission" date="2017-07" db="EMBL/GenBank/DDBJ databases">
        <title>Taro Niue Genome Assembly and Annotation.</title>
        <authorList>
            <person name="Atibalentja N."/>
            <person name="Keating K."/>
            <person name="Fields C.J."/>
        </authorList>
    </citation>
    <scope>NUCLEOTIDE SEQUENCE</scope>
    <source>
        <strain evidence="3">Niue_2</strain>
        <tissue evidence="3">Leaf</tissue>
    </source>
</reference>
<evidence type="ECO:0000256" key="1">
    <source>
        <dbReference type="SAM" id="MobiDB-lite"/>
    </source>
</evidence>
<proteinExistence type="predicted"/>
<dbReference type="AlphaFoldDB" id="A0A843X3A5"/>
<protein>
    <submittedName>
        <fullName evidence="3">Uncharacterized protein</fullName>
    </submittedName>
</protein>